<dbReference type="PANTHER" id="PTHR12645:SF0">
    <property type="entry name" value="FAD-LINKED SULFHYDRYL OXIDASE ALR"/>
    <property type="match status" value="1"/>
</dbReference>
<evidence type="ECO:0000256" key="7">
    <source>
        <dbReference type="SAM" id="Phobius"/>
    </source>
</evidence>
<dbReference type="SUPFAM" id="SSF69000">
    <property type="entry name" value="FAD-dependent thiol oxidase"/>
    <property type="match status" value="1"/>
</dbReference>
<evidence type="ECO:0000259" key="8">
    <source>
        <dbReference type="PROSITE" id="PS51324"/>
    </source>
</evidence>
<accession>A0A6C0C4W4</accession>
<dbReference type="AlphaFoldDB" id="A0A6C0C4W4"/>
<keyword evidence="5" id="KW-0560">Oxidoreductase</keyword>
<dbReference type="EC" id="1.8.3.2" evidence="2"/>
<evidence type="ECO:0000313" key="9">
    <source>
        <dbReference type="EMBL" id="QHS99647.1"/>
    </source>
</evidence>
<evidence type="ECO:0000256" key="4">
    <source>
        <dbReference type="ARBA" id="ARBA00022827"/>
    </source>
</evidence>
<dbReference type="InterPro" id="IPR039799">
    <property type="entry name" value="ALR/ERV"/>
</dbReference>
<keyword evidence="3" id="KW-0285">Flavoprotein</keyword>
<keyword evidence="7" id="KW-1133">Transmembrane helix</keyword>
<evidence type="ECO:0000256" key="5">
    <source>
        <dbReference type="ARBA" id="ARBA00023002"/>
    </source>
</evidence>
<protein>
    <recommendedName>
        <fullName evidence="2">thiol oxidase</fullName>
        <ecNumber evidence="2">1.8.3.2</ecNumber>
    </recommendedName>
</protein>
<sequence length="136" mass="16382">MNNNNIWGPPAWTFLHTITFNYPENPNNEDKQNYFNFFNSLKHVLPCKKCKKHYSDNSIDLKNNLNTRDDLVKWLVDIHNDVNKKNGKKIWSYSDVYNKYQNMYNNTNIINNLLILFIILIVLIFIFFLYNIYHGK</sequence>
<evidence type="ECO:0000256" key="1">
    <source>
        <dbReference type="ARBA" id="ARBA00001974"/>
    </source>
</evidence>
<dbReference type="EMBL" id="MN739345">
    <property type="protein sequence ID" value="QHS99647.1"/>
    <property type="molecule type" value="Genomic_DNA"/>
</dbReference>
<proteinExistence type="predicted"/>
<comment type="cofactor">
    <cofactor evidence="1">
        <name>FAD</name>
        <dbReference type="ChEBI" id="CHEBI:57692"/>
    </cofactor>
</comment>
<dbReference type="Gene3D" id="1.20.120.310">
    <property type="entry name" value="ERV/ALR sulfhydryl oxidase domain"/>
    <property type="match status" value="1"/>
</dbReference>
<dbReference type="GO" id="GO:0050660">
    <property type="term" value="F:flavin adenine dinucleotide binding"/>
    <property type="evidence" value="ECO:0007669"/>
    <property type="project" value="TreeGrafter"/>
</dbReference>
<evidence type="ECO:0000256" key="2">
    <source>
        <dbReference type="ARBA" id="ARBA00012512"/>
    </source>
</evidence>
<feature type="transmembrane region" description="Helical" evidence="7">
    <location>
        <begin position="109"/>
        <end position="133"/>
    </location>
</feature>
<dbReference type="GO" id="GO:0005739">
    <property type="term" value="C:mitochondrion"/>
    <property type="evidence" value="ECO:0007669"/>
    <property type="project" value="TreeGrafter"/>
</dbReference>
<feature type="domain" description="ERV/ALR sulfhydryl oxidase" evidence="8">
    <location>
        <begin position="1"/>
        <end position="100"/>
    </location>
</feature>
<reference evidence="9" key="1">
    <citation type="journal article" date="2020" name="Nature">
        <title>Giant virus diversity and host interactions through global metagenomics.</title>
        <authorList>
            <person name="Schulz F."/>
            <person name="Roux S."/>
            <person name="Paez-Espino D."/>
            <person name="Jungbluth S."/>
            <person name="Walsh D.A."/>
            <person name="Denef V.J."/>
            <person name="McMahon K.D."/>
            <person name="Konstantinidis K.T."/>
            <person name="Eloe-Fadrosh E.A."/>
            <person name="Kyrpides N.C."/>
            <person name="Woyke T."/>
        </authorList>
    </citation>
    <scope>NUCLEOTIDE SEQUENCE</scope>
    <source>
        <strain evidence="9">GVMAG-M-3300020187-37</strain>
    </source>
</reference>
<keyword evidence="4" id="KW-0274">FAD</keyword>
<keyword evidence="7" id="KW-0812">Transmembrane</keyword>
<keyword evidence="6" id="KW-1015">Disulfide bond</keyword>
<name>A0A6C0C4W4_9ZZZZ</name>
<evidence type="ECO:0000256" key="6">
    <source>
        <dbReference type="ARBA" id="ARBA00023157"/>
    </source>
</evidence>
<dbReference type="Pfam" id="PF04777">
    <property type="entry name" value="Evr1_Alr"/>
    <property type="match status" value="1"/>
</dbReference>
<dbReference type="PROSITE" id="PS51324">
    <property type="entry name" value="ERV_ALR"/>
    <property type="match status" value="1"/>
</dbReference>
<evidence type="ECO:0000256" key="3">
    <source>
        <dbReference type="ARBA" id="ARBA00022630"/>
    </source>
</evidence>
<dbReference type="InterPro" id="IPR017905">
    <property type="entry name" value="ERV/ALR_sulphydryl_oxidase"/>
</dbReference>
<dbReference type="PANTHER" id="PTHR12645">
    <property type="entry name" value="ALR/ERV"/>
    <property type="match status" value="1"/>
</dbReference>
<dbReference type="GO" id="GO:0016971">
    <property type="term" value="F:flavin-dependent sulfhydryl oxidase activity"/>
    <property type="evidence" value="ECO:0007669"/>
    <property type="project" value="InterPro"/>
</dbReference>
<organism evidence="9">
    <name type="scientific">viral metagenome</name>
    <dbReference type="NCBI Taxonomy" id="1070528"/>
    <lineage>
        <taxon>unclassified sequences</taxon>
        <taxon>metagenomes</taxon>
        <taxon>organismal metagenomes</taxon>
    </lineage>
</organism>
<dbReference type="InterPro" id="IPR036774">
    <property type="entry name" value="ERV/ALR_sulphydryl_oxid_sf"/>
</dbReference>
<keyword evidence="7" id="KW-0472">Membrane</keyword>